<evidence type="ECO:0000313" key="2">
    <source>
        <dbReference type="EMBL" id="GGJ65857.1"/>
    </source>
</evidence>
<keyword evidence="2" id="KW-0547">Nucleotide-binding</keyword>
<evidence type="ECO:0000313" key="3">
    <source>
        <dbReference type="Proteomes" id="UP000606115"/>
    </source>
</evidence>
<accession>A0ABQ2DRD4</accession>
<dbReference type="Pfam" id="PF04471">
    <property type="entry name" value="Mrr_cat"/>
    <property type="match status" value="1"/>
</dbReference>
<comment type="caution">
    <text evidence="2">The sequence shown here is derived from an EMBL/GenBank/DDBJ whole genome shotgun (WGS) entry which is preliminary data.</text>
</comment>
<proteinExistence type="predicted"/>
<dbReference type="EMBL" id="BMKX01000006">
    <property type="protein sequence ID" value="GGJ65857.1"/>
    <property type="molecule type" value="Genomic_DNA"/>
</dbReference>
<reference evidence="3" key="1">
    <citation type="journal article" date="2019" name="Int. J. Syst. Evol. Microbiol.">
        <title>The Global Catalogue of Microorganisms (GCM) 10K type strain sequencing project: providing services to taxonomists for standard genome sequencing and annotation.</title>
        <authorList>
            <consortium name="The Broad Institute Genomics Platform"/>
            <consortium name="The Broad Institute Genome Sequencing Center for Infectious Disease"/>
            <person name="Wu L."/>
            <person name="Ma J."/>
        </authorList>
    </citation>
    <scope>NUCLEOTIDE SEQUENCE [LARGE SCALE GENOMIC DNA]</scope>
    <source>
        <strain evidence="3">CGMCC 1.3685</strain>
    </source>
</reference>
<keyword evidence="2" id="KW-0067">ATP-binding</keyword>
<dbReference type="Gene3D" id="1.10.260.40">
    <property type="entry name" value="lambda repressor-like DNA-binding domains"/>
    <property type="match status" value="1"/>
</dbReference>
<dbReference type="CDD" id="cd00093">
    <property type="entry name" value="HTH_XRE"/>
    <property type="match status" value="1"/>
</dbReference>
<dbReference type="Pfam" id="PF13560">
    <property type="entry name" value="HTH_31"/>
    <property type="match status" value="1"/>
</dbReference>
<dbReference type="Gene3D" id="3.40.50.300">
    <property type="entry name" value="P-loop containing nucleotide triphosphate hydrolases"/>
    <property type="match status" value="1"/>
</dbReference>
<sequence length="1352" mass="150457">MYSEEMKYSTLGVLLRKAREANGLDQSDVARQVGLRQQAISTWERGQSRPRANQLPQLCEILDLDLSTVRAAGDYDPILSPAGQPRLRMLPFEQLSDEAFEAFVRDMYRGLNPSWEVTRNGSTGYKQYGVDVFATKGIERVGIQCKHEKSFGPADVKKVVKEVLPIAGTTAGIIALSRPTASPDARLELHKHPGWSLWDGEDLTTRVRDLPMEMQLGLIDAYFPRLRESFLGITAPSPWMPVAEYEPPLAGRLGYDKQFGLVGRDDELERLAQLAADHQSIVLVVGRGGIGKTRLLTEFAHAESAREVRFASKGPITPEMFDLLPDGAPVVVLDDALSLGSTAVSLVAGIRTARPDATIVLSVRPRFEPELLSTLSIASTSASEIRIEVTDLLIPQAEELAREALGDTAESETVELLGHLGYDCPLLIVIGAHLIREGHLTPELLVGNADLREEILTHFADVVTRGANGDERRAVLDAIASVQPAQLDNTESLNALSALSEQPEHLVLRIVDELEDLGVIMRRAQSVRVVPDLLGEAVLERALVSRSGLDTRWSARIAQLVRGDSLAHAIRNVSLIDWYRRGNGDSHLGETLWSSLSQSILDMSNSERKNIVRSIEPVAAVYAERAMDLARKIVDNPAPDQKQTLVGIWGGDPYITAVSTNRALTGLIRNASYDPDQLERAMALLFEIGRNDNRPENQNPEHAMRILREIGEFHPKRPVSFNVLYIEIIGRWLHSRERTSDRPTVLAFLKPALSYEVTTTRFRGMSLEWTRRDINMETVEPLRLQTVALAGEQLRSEPRTALAALDVIEEAVRTSGNDATMTAEMTLIFDLIGAVLADPTVPASVRLSAFRALSWPANYGSGERREQARAARLRLVEDADYLVTRLLRSGWALDDEDEDEVDNPTTSKYHRSLDSSERKIDEVFNSWSMAKTDREVLDHFHELMRDEQSASGNFLSPDNLLSRLFDARPGVARAALSTLSLGDDAVMATQRVAMMSLFSREDQLASDAASTLMSLGAVGVQLVTAAVANPRGEVIGGDRKRIVLELAARDDETITARLLGSARWWQPEDHDLVLEIIMGAPVDRDSKLAEEVAELLTDGRIVSWSELRGIDRRMLLERFVQTPSLDGYDFARLLNTQISDDPASVLHLLQSRVDASVDRDQTYQALPHRWGKPMEFRSSGYFPNALNELVDWLLVGDSRQRSLQGVKLFQQVSGHFDVEVFSVLLGLIRTKEDHRIRLAEDLLQHASWQFVLENTAFVEEAIKIAQDLAPESKRRLIHGLHAPALYGSGSRTVGEDNPRETALRDGAIAIAKRHPDGSPVRSFYENVAQWASTRIVEERTRDYQSHLETRRW</sequence>
<dbReference type="SUPFAM" id="SSF52540">
    <property type="entry name" value="P-loop containing nucleoside triphosphate hydrolases"/>
    <property type="match status" value="1"/>
</dbReference>
<dbReference type="InterPro" id="IPR011335">
    <property type="entry name" value="Restrct_endonuc-II-like"/>
</dbReference>
<keyword evidence="3" id="KW-1185">Reference proteome</keyword>
<dbReference type="SUPFAM" id="SSF52980">
    <property type="entry name" value="Restriction endonuclease-like"/>
    <property type="match status" value="1"/>
</dbReference>
<dbReference type="GO" id="GO:0005524">
    <property type="term" value="F:ATP binding"/>
    <property type="evidence" value="ECO:0007669"/>
    <property type="project" value="UniProtKB-KW"/>
</dbReference>
<dbReference type="InterPro" id="IPR001387">
    <property type="entry name" value="Cro/C1-type_HTH"/>
</dbReference>
<gene>
    <name evidence="2" type="ORF">GCM10007173_25940</name>
</gene>
<dbReference type="InterPro" id="IPR007560">
    <property type="entry name" value="Restrct_endonuc_IV_Mrr"/>
</dbReference>
<organism evidence="2 3">
    <name type="scientific">Glutamicibacter ardleyensis</name>
    <dbReference type="NCBI Taxonomy" id="225894"/>
    <lineage>
        <taxon>Bacteria</taxon>
        <taxon>Bacillati</taxon>
        <taxon>Actinomycetota</taxon>
        <taxon>Actinomycetes</taxon>
        <taxon>Micrococcales</taxon>
        <taxon>Micrococcaceae</taxon>
        <taxon>Glutamicibacter</taxon>
    </lineage>
</organism>
<name>A0ABQ2DRD4_9MICC</name>
<dbReference type="SMART" id="SM00530">
    <property type="entry name" value="HTH_XRE"/>
    <property type="match status" value="1"/>
</dbReference>
<protein>
    <submittedName>
        <fullName evidence="2">ATP-binding protein</fullName>
    </submittedName>
</protein>
<dbReference type="PROSITE" id="PS50943">
    <property type="entry name" value="HTH_CROC1"/>
    <property type="match status" value="1"/>
</dbReference>
<dbReference type="InterPro" id="IPR027417">
    <property type="entry name" value="P-loop_NTPase"/>
</dbReference>
<evidence type="ECO:0000259" key="1">
    <source>
        <dbReference type="PROSITE" id="PS50943"/>
    </source>
</evidence>
<dbReference type="InterPro" id="IPR010982">
    <property type="entry name" value="Lambda_DNA-bd_dom_sf"/>
</dbReference>
<feature type="domain" description="HTH cro/C1-type" evidence="1">
    <location>
        <begin position="15"/>
        <end position="69"/>
    </location>
</feature>
<dbReference type="Proteomes" id="UP000606115">
    <property type="component" value="Unassembled WGS sequence"/>
</dbReference>
<dbReference type="SUPFAM" id="SSF47413">
    <property type="entry name" value="lambda repressor-like DNA-binding domains"/>
    <property type="match status" value="1"/>
</dbReference>